<feature type="domain" description="Glyoxalase-like" evidence="1">
    <location>
        <begin position="7"/>
        <end position="145"/>
    </location>
</feature>
<accession>A0A1U9R2K7</accession>
<dbReference type="RefSeq" id="WP_078079323.1">
    <property type="nucleotide sequence ID" value="NZ_CP018047.1"/>
</dbReference>
<sequence>MATKWTLTIDCAHPAELAEFWALALGYAEKPPPAGFATWEAWFAHHGVPEEEWDDGAYLADPDGVGPSLSFLKVPESKVVKNRLHLDIQVGGGRDTPWETRWPRVVAAVERLTAAGASVIREHESQGRPDHVEMADPEGHEFCLV</sequence>
<gene>
    <name evidence="2" type="ORF">BBN63_03810</name>
</gene>
<evidence type="ECO:0000313" key="3">
    <source>
        <dbReference type="Proteomes" id="UP000189677"/>
    </source>
</evidence>
<dbReference type="AlphaFoldDB" id="A0A1U9R2K7"/>
<reference evidence="2 3" key="1">
    <citation type="submission" date="2016-11" db="EMBL/GenBank/DDBJ databases">
        <title>Complete genome sequence of Streptomyces niveus SCSIO 3406.</title>
        <authorList>
            <person name="Zhu Q."/>
            <person name="Cheng W."/>
            <person name="Song Y."/>
            <person name="Li Q."/>
            <person name="Ju J."/>
        </authorList>
    </citation>
    <scope>NUCLEOTIDE SEQUENCE [LARGE SCALE GENOMIC DNA]</scope>
    <source>
        <strain evidence="2 3">SCSIO 3406</strain>
    </source>
</reference>
<dbReference type="OrthoDB" id="3212826at2"/>
<dbReference type="InterPro" id="IPR041581">
    <property type="entry name" value="Glyoxalase_6"/>
</dbReference>
<dbReference type="PANTHER" id="PTHR35908">
    <property type="entry name" value="HYPOTHETICAL FUSION PROTEIN"/>
    <property type="match status" value="1"/>
</dbReference>
<dbReference type="PANTHER" id="PTHR35908:SF1">
    <property type="entry name" value="CONSERVED PROTEIN"/>
    <property type="match status" value="1"/>
</dbReference>
<name>A0A1U9R2K7_STRNV</name>
<dbReference type="Pfam" id="PF18029">
    <property type="entry name" value="Glyoxalase_6"/>
    <property type="match status" value="1"/>
</dbReference>
<dbReference type="SUPFAM" id="SSF54593">
    <property type="entry name" value="Glyoxalase/Bleomycin resistance protein/Dihydroxybiphenyl dioxygenase"/>
    <property type="match status" value="1"/>
</dbReference>
<evidence type="ECO:0000313" key="2">
    <source>
        <dbReference type="EMBL" id="AQU70640.1"/>
    </source>
</evidence>
<dbReference type="Proteomes" id="UP000189677">
    <property type="component" value="Chromosome"/>
</dbReference>
<evidence type="ECO:0000259" key="1">
    <source>
        <dbReference type="Pfam" id="PF18029"/>
    </source>
</evidence>
<dbReference type="InterPro" id="IPR029068">
    <property type="entry name" value="Glyas_Bleomycin-R_OHBP_Dase"/>
</dbReference>
<organism evidence="2 3">
    <name type="scientific">Streptomyces niveus</name>
    <name type="common">Streptomyces spheroides</name>
    <dbReference type="NCBI Taxonomy" id="193462"/>
    <lineage>
        <taxon>Bacteria</taxon>
        <taxon>Bacillati</taxon>
        <taxon>Actinomycetota</taxon>
        <taxon>Actinomycetes</taxon>
        <taxon>Kitasatosporales</taxon>
        <taxon>Streptomycetaceae</taxon>
        <taxon>Streptomyces</taxon>
    </lineage>
</organism>
<dbReference type="Gene3D" id="3.10.180.10">
    <property type="entry name" value="2,3-Dihydroxybiphenyl 1,2-Dioxygenase, domain 1"/>
    <property type="match status" value="1"/>
</dbReference>
<proteinExistence type="predicted"/>
<dbReference type="EMBL" id="CP018047">
    <property type="protein sequence ID" value="AQU70640.1"/>
    <property type="molecule type" value="Genomic_DNA"/>
</dbReference>
<dbReference type="KEGG" id="snw:BBN63_03810"/>
<keyword evidence="3" id="KW-1185">Reference proteome</keyword>
<protein>
    <submittedName>
        <fullName evidence="2">Glyoxalase</fullName>
    </submittedName>
</protein>